<reference evidence="10" key="1">
    <citation type="journal article" date="2019" name="Int. J. Syst. Evol. Microbiol.">
        <title>The Global Catalogue of Microorganisms (GCM) 10K type strain sequencing project: providing services to taxonomists for standard genome sequencing and annotation.</title>
        <authorList>
            <consortium name="The Broad Institute Genomics Platform"/>
            <consortium name="The Broad Institute Genome Sequencing Center for Infectious Disease"/>
            <person name="Wu L."/>
            <person name="Ma J."/>
        </authorList>
    </citation>
    <scope>NUCLEOTIDE SEQUENCE [LARGE SCALE GENOMIC DNA]</scope>
    <source>
        <strain evidence="10">KCTC 12907</strain>
    </source>
</reference>
<gene>
    <name evidence="9" type="ORF">ACFQMJ_08985</name>
</gene>
<dbReference type="InterPro" id="IPR052017">
    <property type="entry name" value="TSUP"/>
</dbReference>
<accession>A0ABW2F613</accession>
<sequence length="247" mass="26584">MQLDGLELAIGAAAALMIGFSKTGIPSSGIFAVTLMAMVFSAKDSVGIILPMLIFGDIVAVAYYRRKVVWKYLVVLVPWVLAGVVAGYFFLAVVNNHQLKLTIGWLVLALIGLHLVRERFGVKFADQGPAASLMNPVLGGTAGFATMIGNAAGGVMSIYLLAKKLPKEVFVGTGAWFFFLVNLLKVPFSVQLGMITRDSLLFSALMIVPILIGAWIGIRVLAKLPDRWFQYCVLALSAAGALKLIFF</sequence>
<keyword evidence="10" id="KW-1185">Reference proteome</keyword>
<keyword evidence="6 8" id="KW-1133">Transmembrane helix</keyword>
<protein>
    <recommendedName>
        <fullName evidence="8">Probable membrane transporter protein</fullName>
    </recommendedName>
</protein>
<feature type="transmembrane region" description="Helical" evidence="8">
    <location>
        <begin position="72"/>
        <end position="93"/>
    </location>
</feature>
<feature type="transmembrane region" description="Helical" evidence="8">
    <location>
        <begin position="200"/>
        <end position="222"/>
    </location>
</feature>
<feature type="transmembrane region" description="Helical" evidence="8">
    <location>
        <begin position="168"/>
        <end position="188"/>
    </location>
</feature>
<keyword evidence="7 8" id="KW-0472">Membrane</keyword>
<comment type="caution">
    <text evidence="9">The sequence shown here is derived from an EMBL/GenBank/DDBJ whole genome shotgun (WGS) entry which is preliminary data.</text>
</comment>
<evidence type="ECO:0000313" key="9">
    <source>
        <dbReference type="EMBL" id="MFC7148656.1"/>
    </source>
</evidence>
<feature type="transmembrane region" description="Helical" evidence="8">
    <location>
        <begin position="12"/>
        <end position="40"/>
    </location>
</feature>
<evidence type="ECO:0000256" key="8">
    <source>
        <dbReference type="RuleBase" id="RU363041"/>
    </source>
</evidence>
<dbReference type="RefSeq" id="WP_378052454.1">
    <property type="nucleotide sequence ID" value="NZ_JBHMDN010000055.1"/>
</dbReference>
<dbReference type="EMBL" id="JBHTAI010000005">
    <property type="protein sequence ID" value="MFC7148656.1"/>
    <property type="molecule type" value="Genomic_DNA"/>
</dbReference>
<dbReference type="InterPro" id="IPR002781">
    <property type="entry name" value="TM_pro_TauE-like"/>
</dbReference>
<proteinExistence type="inferred from homology"/>
<evidence type="ECO:0000256" key="4">
    <source>
        <dbReference type="ARBA" id="ARBA00022475"/>
    </source>
</evidence>
<evidence type="ECO:0000256" key="2">
    <source>
        <dbReference type="ARBA" id="ARBA00009142"/>
    </source>
</evidence>
<evidence type="ECO:0000256" key="5">
    <source>
        <dbReference type="ARBA" id="ARBA00022692"/>
    </source>
</evidence>
<dbReference type="Pfam" id="PF01925">
    <property type="entry name" value="TauE"/>
    <property type="match status" value="1"/>
</dbReference>
<feature type="transmembrane region" description="Helical" evidence="8">
    <location>
        <begin position="137"/>
        <end position="162"/>
    </location>
</feature>
<evidence type="ECO:0000313" key="10">
    <source>
        <dbReference type="Proteomes" id="UP001596378"/>
    </source>
</evidence>
<keyword evidence="5 8" id="KW-0812">Transmembrane</keyword>
<comment type="subcellular location">
    <subcellularLocation>
        <location evidence="1 8">Cell membrane</location>
        <topology evidence="1 8">Multi-pass membrane protein</topology>
    </subcellularLocation>
</comment>
<evidence type="ECO:0000256" key="7">
    <source>
        <dbReference type="ARBA" id="ARBA00023136"/>
    </source>
</evidence>
<dbReference type="PANTHER" id="PTHR30269">
    <property type="entry name" value="TRANSMEMBRANE PROTEIN YFCA"/>
    <property type="match status" value="1"/>
</dbReference>
<keyword evidence="4 8" id="KW-1003">Cell membrane</keyword>
<dbReference type="PANTHER" id="PTHR30269:SF23">
    <property type="entry name" value="MEMBRANE TRANSPORTER PROTEIN YDHB-RELATED"/>
    <property type="match status" value="1"/>
</dbReference>
<feature type="transmembrane region" description="Helical" evidence="8">
    <location>
        <begin position="99"/>
        <end position="116"/>
    </location>
</feature>
<feature type="transmembrane region" description="Helical" evidence="8">
    <location>
        <begin position="228"/>
        <end position="246"/>
    </location>
</feature>
<evidence type="ECO:0000256" key="6">
    <source>
        <dbReference type="ARBA" id="ARBA00022989"/>
    </source>
</evidence>
<evidence type="ECO:0000256" key="1">
    <source>
        <dbReference type="ARBA" id="ARBA00004651"/>
    </source>
</evidence>
<name>A0ABW2F613_9BACL</name>
<comment type="similarity">
    <text evidence="2 8">Belongs to the 4-toluene sulfonate uptake permease (TSUP) (TC 2.A.102) family.</text>
</comment>
<dbReference type="Proteomes" id="UP001596378">
    <property type="component" value="Unassembled WGS sequence"/>
</dbReference>
<evidence type="ECO:0000256" key="3">
    <source>
        <dbReference type="ARBA" id="ARBA00022448"/>
    </source>
</evidence>
<keyword evidence="3" id="KW-0813">Transport</keyword>
<organism evidence="9 10">
    <name type="scientific">Cohnella cellulosilytica</name>
    <dbReference type="NCBI Taxonomy" id="986710"/>
    <lineage>
        <taxon>Bacteria</taxon>
        <taxon>Bacillati</taxon>
        <taxon>Bacillota</taxon>
        <taxon>Bacilli</taxon>
        <taxon>Bacillales</taxon>
        <taxon>Paenibacillaceae</taxon>
        <taxon>Cohnella</taxon>
    </lineage>
</organism>
<feature type="transmembrane region" description="Helical" evidence="8">
    <location>
        <begin position="46"/>
        <end position="65"/>
    </location>
</feature>